<evidence type="ECO:0000256" key="2">
    <source>
        <dbReference type="ARBA" id="ARBA00005272"/>
    </source>
</evidence>
<reference evidence="14 15" key="1">
    <citation type="submission" date="2016-10" db="EMBL/GenBank/DDBJ databases">
        <authorList>
            <person name="Cai Z."/>
        </authorList>
    </citation>
    <scope>NUCLEOTIDE SEQUENCE [LARGE SCALE GENOMIC DNA]</scope>
</reference>
<evidence type="ECO:0000313" key="15">
    <source>
        <dbReference type="Proteomes" id="UP000256970"/>
    </source>
</evidence>
<comment type="catalytic activity">
    <reaction evidence="10">
        <text>a ubiquinone + NADH + H(+) = a ubiquinol + NAD(+)</text>
        <dbReference type="Rhea" id="RHEA:23152"/>
        <dbReference type="Rhea" id="RHEA-COMP:9565"/>
        <dbReference type="Rhea" id="RHEA-COMP:9566"/>
        <dbReference type="ChEBI" id="CHEBI:15378"/>
        <dbReference type="ChEBI" id="CHEBI:16389"/>
        <dbReference type="ChEBI" id="CHEBI:17976"/>
        <dbReference type="ChEBI" id="CHEBI:57540"/>
        <dbReference type="ChEBI" id="CHEBI:57945"/>
    </reaction>
</comment>
<keyword evidence="4" id="KW-0285">Flavoprotein</keyword>
<comment type="catalytic activity">
    <reaction evidence="9">
        <text>a quinone + NADH + H(+) = a quinol + NAD(+)</text>
        <dbReference type="Rhea" id="RHEA:46160"/>
        <dbReference type="ChEBI" id="CHEBI:15378"/>
        <dbReference type="ChEBI" id="CHEBI:24646"/>
        <dbReference type="ChEBI" id="CHEBI:57540"/>
        <dbReference type="ChEBI" id="CHEBI:57945"/>
        <dbReference type="ChEBI" id="CHEBI:132124"/>
        <dbReference type="EC" id="1.6.5.9"/>
    </reaction>
</comment>
<evidence type="ECO:0000256" key="9">
    <source>
        <dbReference type="ARBA" id="ARBA00047599"/>
    </source>
</evidence>
<dbReference type="GO" id="GO:0050136">
    <property type="term" value="F:NADH dehydrogenase (quinone) (non-electrogenic) activity"/>
    <property type="evidence" value="ECO:0007669"/>
    <property type="project" value="UniProtKB-EC"/>
</dbReference>
<keyword evidence="8" id="KW-0520">NAD</keyword>
<dbReference type="EMBL" id="FNXT01001208">
    <property type="protein sequence ID" value="SZX74229.1"/>
    <property type="molecule type" value="Genomic_DNA"/>
</dbReference>
<keyword evidence="7" id="KW-0560">Oxidoreductase</keyword>
<dbReference type="Pfam" id="PF07992">
    <property type="entry name" value="Pyr_redox_2"/>
    <property type="match status" value="1"/>
</dbReference>
<dbReference type="PANTHER" id="PTHR43706">
    <property type="entry name" value="NADH DEHYDROGENASE"/>
    <property type="match status" value="1"/>
</dbReference>
<keyword evidence="6" id="KW-0274">FAD</keyword>
<dbReference type="InterPro" id="IPR023753">
    <property type="entry name" value="FAD/NAD-binding_dom"/>
</dbReference>
<evidence type="ECO:0000256" key="1">
    <source>
        <dbReference type="ARBA" id="ARBA00004637"/>
    </source>
</evidence>
<organism evidence="14 15">
    <name type="scientific">Tetradesmus obliquus</name>
    <name type="common">Green alga</name>
    <name type="synonym">Acutodesmus obliquus</name>
    <dbReference type="NCBI Taxonomy" id="3088"/>
    <lineage>
        <taxon>Eukaryota</taxon>
        <taxon>Viridiplantae</taxon>
        <taxon>Chlorophyta</taxon>
        <taxon>core chlorophytes</taxon>
        <taxon>Chlorophyceae</taxon>
        <taxon>CS clade</taxon>
        <taxon>Sphaeropleales</taxon>
        <taxon>Scenedesmaceae</taxon>
        <taxon>Tetradesmus</taxon>
    </lineage>
</organism>
<evidence type="ECO:0000256" key="6">
    <source>
        <dbReference type="ARBA" id="ARBA00022827"/>
    </source>
</evidence>
<dbReference type="InterPro" id="IPR054585">
    <property type="entry name" value="NDH2-like_C"/>
</dbReference>
<dbReference type="AlphaFoldDB" id="A0A383WAV3"/>
<evidence type="ECO:0000313" key="14">
    <source>
        <dbReference type="EMBL" id="SZX74229.1"/>
    </source>
</evidence>
<keyword evidence="5" id="KW-0472">Membrane</keyword>
<dbReference type="SUPFAM" id="SSF51905">
    <property type="entry name" value="FAD/NAD(P)-binding domain"/>
    <property type="match status" value="2"/>
</dbReference>
<protein>
    <recommendedName>
        <fullName evidence="3">NADH:ubiquinone reductase (non-electrogenic)</fullName>
        <ecNumber evidence="3">1.6.5.9</ecNumber>
    </recommendedName>
</protein>
<evidence type="ECO:0000256" key="7">
    <source>
        <dbReference type="ARBA" id="ARBA00023002"/>
    </source>
</evidence>
<dbReference type="Proteomes" id="UP000256970">
    <property type="component" value="Unassembled WGS sequence"/>
</dbReference>
<dbReference type="PRINTS" id="PR00368">
    <property type="entry name" value="FADPNR"/>
</dbReference>
<evidence type="ECO:0000256" key="4">
    <source>
        <dbReference type="ARBA" id="ARBA00022630"/>
    </source>
</evidence>
<comment type="similarity">
    <text evidence="2">Belongs to the NADH dehydrogenase family.</text>
</comment>
<evidence type="ECO:0000256" key="3">
    <source>
        <dbReference type="ARBA" id="ARBA00012637"/>
    </source>
</evidence>
<dbReference type="STRING" id="3088.A0A383WAV3"/>
<dbReference type="GO" id="GO:0005743">
    <property type="term" value="C:mitochondrial inner membrane"/>
    <property type="evidence" value="ECO:0007669"/>
    <property type="project" value="UniProtKB-SubCell"/>
</dbReference>
<dbReference type="Pfam" id="PF22366">
    <property type="entry name" value="NDH2_C"/>
    <property type="match status" value="1"/>
</dbReference>
<feature type="domain" description="FAD/NAD(P)-binding" evidence="11">
    <location>
        <begin position="76"/>
        <end position="334"/>
    </location>
</feature>
<evidence type="ECO:0000313" key="13">
    <source>
        <dbReference type="EMBL" id="SZX67126.1"/>
    </source>
</evidence>
<dbReference type="PANTHER" id="PTHR43706:SF13">
    <property type="entry name" value="NADH DEHYDROGENASE-RELATED"/>
    <property type="match status" value="1"/>
</dbReference>
<evidence type="ECO:0000259" key="12">
    <source>
        <dbReference type="Pfam" id="PF22366"/>
    </source>
</evidence>
<proteinExistence type="inferred from homology"/>
<dbReference type="InterPro" id="IPR036188">
    <property type="entry name" value="FAD/NAD-bd_sf"/>
</dbReference>
<dbReference type="InterPro" id="IPR045024">
    <property type="entry name" value="NDH-2"/>
</dbReference>
<evidence type="ECO:0000256" key="10">
    <source>
        <dbReference type="ARBA" id="ARBA00049010"/>
    </source>
</evidence>
<keyword evidence="5" id="KW-0496">Mitochondrion</keyword>
<dbReference type="Gene3D" id="3.50.50.100">
    <property type="match status" value="3"/>
</dbReference>
<evidence type="ECO:0000256" key="5">
    <source>
        <dbReference type="ARBA" id="ARBA00022792"/>
    </source>
</evidence>
<dbReference type="EMBL" id="FNXT01000770">
    <property type="protein sequence ID" value="SZX67126.1"/>
    <property type="molecule type" value="Genomic_DNA"/>
</dbReference>
<evidence type="ECO:0000256" key="8">
    <source>
        <dbReference type="ARBA" id="ARBA00023027"/>
    </source>
</evidence>
<name>A0A383WAV3_TETOB</name>
<keyword evidence="5" id="KW-0999">Mitochondrion inner membrane</keyword>
<keyword evidence="15" id="KW-1185">Reference proteome</keyword>
<dbReference type="EC" id="1.6.5.9" evidence="3"/>
<evidence type="ECO:0000259" key="11">
    <source>
        <dbReference type="Pfam" id="PF07992"/>
    </source>
</evidence>
<sequence length="626" mass="66579">MSRLQRGYSLLKLARGLVNKQHGCLLSSAECSTSSTWTAAAGAPTHRSSLLLSRATHTDKTVYTPESLPLDTGRQRLVVLGTGWAAARLLRDIDPRLYDITVVSPRNHMVFTPLLASTTVGTLEARSVALHITSIQKALQQPQNQYVQAEATAIFPDRQLIEARSVDGVKFYIGYNKLAICTGSSGSTFGIPGVEQHAHFLRDVRHAEAIRSQLIENIALAGVPGRPVDDYNRLLHVVIVGGGPTGVEVAGELSNLINRDLKHVYPDRAKAMRVTVVEAKELLGTFDGSLREYAARKLVAQGVKLRKGVVKHVEPGCLTLTDGTVIPFGLCIWSLDMLNASMRSPAICLLGVVKHVEPGCLTLTDGTVIPFGLCIWSTGVGPTPFTLSLPFAKTKVGRIAVDGYMRVLAPPLQQGQAGHVRGEGEAVGVTGQVTPLTKEHSTEVSDLFDPAKASGAAAAAAAQSPSSSSSSTTTTTIANLRPVPHIYALGDCCATTDSPLPPLAQVAEQQGKYLASVLNAEARNLNPTQGEGGGAQGSGSGGELQPFKYRHLGSMATVGGTSAILQLGGANSFKIGAQRGLSIAGFLSWVAWRSAYLTRLGTIRARMQVAFDWTITLLFGRDLSRW</sequence>
<gene>
    <name evidence="14" type="ORF">BQ4739_LOCUS14471</name>
    <name evidence="13" type="ORF">BQ4739_LOCUS7547</name>
</gene>
<feature type="domain" description="External alternative NADH-ubiquinone oxidoreductase-like C-terminal" evidence="12">
    <location>
        <begin position="551"/>
        <end position="622"/>
    </location>
</feature>
<accession>A0A383WAV3</accession>
<comment type="subcellular location">
    <subcellularLocation>
        <location evidence="1">Mitochondrion inner membrane</location>
        <topology evidence="1">Peripheral membrane protein</topology>
    </subcellularLocation>
</comment>